<protein>
    <submittedName>
        <fullName evidence="1">Uncharacterized protein</fullName>
    </submittedName>
</protein>
<reference evidence="1" key="2">
    <citation type="journal article" date="2015" name="Data Brief">
        <title>Shoot transcriptome of the giant reed, Arundo donax.</title>
        <authorList>
            <person name="Barrero R.A."/>
            <person name="Guerrero F.D."/>
            <person name="Moolhuijzen P."/>
            <person name="Goolsby J.A."/>
            <person name="Tidwell J."/>
            <person name="Bellgard S.E."/>
            <person name="Bellgard M.I."/>
        </authorList>
    </citation>
    <scope>NUCLEOTIDE SEQUENCE</scope>
    <source>
        <tissue evidence="1">Shoot tissue taken approximately 20 cm above the soil surface</tissue>
    </source>
</reference>
<sequence length="14" mass="1718">MKHPNHLLHNKIHV</sequence>
<organism evidence="1">
    <name type="scientific">Arundo donax</name>
    <name type="common">Giant reed</name>
    <name type="synonym">Donax arundinaceus</name>
    <dbReference type="NCBI Taxonomy" id="35708"/>
    <lineage>
        <taxon>Eukaryota</taxon>
        <taxon>Viridiplantae</taxon>
        <taxon>Streptophyta</taxon>
        <taxon>Embryophyta</taxon>
        <taxon>Tracheophyta</taxon>
        <taxon>Spermatophyta</taxon>
        <taxon>Magnoliopsida</taxon>
        <taxon>Liliopsida</taxon>
        <taxon>Poales</taxon>
        <taxon>Poaceae</taxon>
        <taxon>PACMAD clade</taxon>
        <taxon>Arundinoideae</taxon>
        <taxon>Arundineae</taxon>
        <taxon>Arundo</taxon>
    </lineage>
</organism>
<reference evidence="1" key="1">
    <citation type="submission" date="2014-09" db="EMBL/GenBank/DDBJ databases">
        <authorList>
            <person name="Magalhaes I.L.F."/>
            <person name="Oliveira U."/>
            <person name="Santos F.R."/>
            <person name="Vidigal T.H.D.A."/>
            <person name="Brescovit A.D."/>
            <person name="Santos A.J."/>
        </authorList>
    </citation>
    <scope>NUCLEOTIDE SEQUENCE</scope>
    <source>
        <tissue evidence="1">Shoot tissue taken approximately 20 cm above the soil surface</tissue>
    </source>
</reference>
<name>A0A0A8ZS39_ARUDO</name>
<proteinExistence type="predicted"/>
<dbReference type="EMBL" id="GBRH01260278">
    <property type="protein sequence ID" value="JAD37617.1"/>
    <property type="molecule type" value="Transcribed_RNA"/>
</dbReference>
<evidence type="ECO:0000313" key="1">
    <source>
        <dbReference type="EMBL" id="JAD37617.1"/>
    </source>
</evidence>
<accession>A0A0A8ZS39</accession>